<dbReference type="RefSeq" id="WP_128626774.1">
    <property type="nucleotide sequence ID" value="NZ_RKST01000008.1"/>
</dbReference>
<protein>
    <submittedName>
        <fullName evidence="1">Uncharacterized protein</fullName>
    </submittedName>
</protein>
<reference evidence="1 2" key="1">
    <citation type="submission" date="2018-11" db="EMBL/GenBank/DDBJ databases">
        <title>Pseudaminobacter arsenicus sp. nov., an arsenic-resistant bacterium isolated from arsenic-rich aquifers.</title>
        <authorList>
            <person name="Mu Y."/>
        </authorList>
    </citation>
    <scope>NUCLEOTIDE SEQUENCE [LARGE SCALE GENOMIC DNA]</scope>
    <source>
        <strain evidence="1 2">CB3</strain>
    </source>
</reference>
<gene>
    <name evidence="1" type="ORF">EET67_09810</name>
</gene>
<keyword evidence="2" id="KW-1185">Reference proteome</keyword>
<organism evidence="1 2">
    <name type="scientific">Borborobacter arsenicus</name>
    <dbReference type="NCBI Taxonomy" id="1851146"/>
    <lineage>
        <taxon>Bacteria</taxon>
        <taxon>Pseudomonadati</taxon>
        <taxon>Pseudomonadota</taxon>
        <taxon>Alphaproteobacteria</taxon>
        <taxon>Hyphomicrobiales</taxon>
        <taxon>Phyllobacteriaceae</taxon>
        <taxon>Borborobacter</taxon>
    </lineage>
</organism>
<comment type="caution">
    <text evidence="1">The sequence shown here is derived from an EMBL/GenBank/DDBJ whole genome shotgun (WGS) entry which is preliminary data.</text>
</comment>
<dbReference type="Proteomes" id="UP000281647">
    <property type="component" value="Unassembled WGS sequence"/>
</dbReference>
<evidence type="ECO:0000313" key="1">
    <source>
        <dbReference type="EMBL" id="RUM97903.1"/>
    </source>
</evidence>
<dbReference type="AlphaFoldDB" id="A0A432V744"/>
<accession>A0A432V744</accession>
<evidence type="ECO:0000313" key="2">
    <source>
        <dbReference type="Proteomes" id="UP000281647"/>
    </source>
</evidence>
<dbReference type="OrthoDB" id="8282842at2"/>
<proteinExistence type="predicted"/>
<dbReference type="EMBL" id="RKST01000008">
    <property type="protein sequence ID" value="RUM97903.1"/>
    <property type="molecule type" value="Genomic_DNA"/>
</dbReference>
<sequence>MRDDARLARIRDQLAAIAPGRWTQVHDGDGCCFLEARTRTGDTLPIVRFDPAASQDEITFVADAPETVRFLLGLVDRAITAVRGREPHHQPARGLPATARKNYAAEAAMLCSEPAFMAFLHERHGLEKPLTEEKVAQRLRGLLGVTSRRDLNDNDDAAERWRVIRGDFDTWKRTGR</sequence>
<name>A0A432V744_9HYPH</name>